<dbReference type="OrthoDB" id="195541at2"/>
<evidence type="ECO:0000313" key="2">
    <source>
        <dbReference type="Proteomes" id="UP000051576"/>
    </source>
</evidence>
<keyword evidence="2" id="KW-1185">Reference proteome</keyword>
<dbReference type="PATRIC" id="fig|1133569.4.peg.1404"/>
<gene>
    <name evidence="1" type="ORF">FD21_GL001272</name>
</gene>
<dbReference type="Proteomes" id="UP000051576">
    <property type="component" value="Unassembled WGS sequence"/>
</dbReference>
<accession>A0A0R2C7E5</accession>
<proteinExistence type="predicted"/>
<dbReference type="InterPro" id="IPR024453">
    <property type="entry name" value="Peptidase_C92"/>
</dbReference>
<name>A0A0R2C7E5_9LACO</name>
<dbReference type="Gene3D" id="3.90.1720.10">
    <property type="entry name" value="endopeptidase domain like (from Nostoc punctiforme)"/>
    <property type="match status" value="1"/>
</dbReference>
<comment type="caution">
    <text evidence="1">The sequence shown here is derived from an EMBL/GenBank/DDBJ whole genome shotgun (WGS) entry which is preliminary data.</text>
</comment>
<dbReference type="SUPFAM" id="SSF54001">
    <property type="entry name" value="Cysteine proteinases"/>
    <property type="match status" value="1"/>
</dbReference>
<dbReference type="eggNOG" id="COG3863">
    <property type="taxonomic scope" value="Bacteria"/>
</dbReference>
<dbReference type="EMBL" id="AYYX01000036">
    <property type="protein sequence ID" value="KRM87693.1"/>
    <property type="molecule type" value="Genomic_DNA"/>
</dbReference>
<dbReference type="InterPro" id="IPR038765">
    <property type="entry name" value="Papain-like_cys_pep_sf"/>
</dbReference>
<organism evidence="1 2">
    <name type="scientific">Liquorilactobacillus vini DSM 20605</name>
    <dbReference type="NCBI Taxonomy" id="1133569"/>
    <lineage>
        <taxon>Bacteria</taxon>
        <taxon>Bacillati</taxon>
        <taxon>Bacillota</taxon>
        <taxon>Bacilli</taxon>
        <taxon>Lactobacillales</taxon>
        <taxon>Lactobacillaceae</taxon>
        <taxon>Liquorilactobacillus</taxon>
    </lineage>
</organism>
<evidence type="ECO:0000313" key="1">
    <source>
        <dbReference type="EMBL" id="KRM87693.1"/>
    </source>
</evidence>
<evidence type="ECO:0008006" key="3">
    <source>
        <dbReference type="Google" id="ProtNLM"/>
    </source>
</evidence>
<dbReference type="AlphaFoldDB" id="A0A0R2C7E5"/>
<protein>
    <recommendedName>
        <fullName evidence="3">UDP-N-acetylmuramoylalanyl-D-glutamate--2, 6-diaminopimelate ligase</fullName>
    </recommendedName>
</protein>
<reference evidence="1 2" key="1">
    <citation type="journal article" date="2015" name="Genome Announc.">
        <title>Expanding the biotechnology potential of lactobacilli through comparative genomics of 213 strains and associated genera.</title>
        <authorList>
            <person name="Sun Z."/>
            <person name="Harris H.M."/>
            <person name="McCann A."/>
            <person name="Guo C."/>
            <person name="Argimon S."/>
            <person name="Zhang W."/>
            <person name="Yang X."/>
            <person name="Jeffery I.B."/>
            <person name="Cooney J.C."/>
            <person name="Kagawa T.F."/>
            <person name="Liu W."/>
            <person name="Song Y."/>
            <person name="Salvetti E."/>
            <person name="Wrobel A."/>
            <person name="Rasinkangas P."/>
            <person name="Parkhill J."/>
            <person name="Rea M.C."/>
            <person name="O'Sullivan O."/>
            <person name="Ritari J."/>
            <person name="Douillard F.P."/>
            <person name="Paul Ross R."/>
            <person name="Yang R."/>
            <person name="Briner A.E."/>
            <person name="Felis G.E."/>
            <person name="de Vos W.M."/>
            <person name="Barrangou R."/>
            <person name="Klaenhammer T.R."/>
            <person name="Caufield P.W."/>
            <person name="Cui Y."/>
            <person name="Zhang H."/>
            <person name="O'Toole P.W."/>
        </authorList>
    </citation>
    <scope>NUCLEOTIDE SEQUENCE [LARGE SCALE GENOMIC DNA]</scope>
    <source>
        <strain evidence="1 2">DSM 20605</strain>
    </source>
</reference>
<sequence length="190" mass="21578">MQVLELKSGDLLFIQASTEKLSRLIAASTQADMNQSNYTHVALVKRQNGNYFVLHVAPEYGCVRQTLTFFLADHPKQAIDVYRLTATKIDFEQVITRAESLLGQPYNHSFIKDQPGYYCSEFICEVFKPAAIFHEQPMCFGSQQTILPAWHAYYQRLGLPIPVGQLGSSPNSLIKENVPQNLAWLGRLRR</sequence>
<dbReference type="STRING" id="1133569.FD21_GL001272"/>
<dbReference type="Pfam" id="PF05708">
    <property type="entry name" value="Peptidase_C92"/>
    <property type="match status" value="1"/>
</dbReference>